<keyword evidence="1" id="KW-0378">Hydrolase</keyword>
<dbReference type="EMBL" id="ML975419">
    <property type="protein sequence ID" value="KAF1829905.1"/>
    <property type="molecule type" value="Genomic_DNA"/>
</dbReference>
<protein>
    <recommendedName>
        <fullName evidence="2">Serine hydrolase domain-containing protein</fullName>
    </recommendedName>
</protein>
<dbReference type="AlphaFoldDB" id="A0A6A5JY67"/>
<dbReference type="Proteomes" id="UP000800040">
    <property type="component" value="Unassembled WGS sequence"/>
</dbReference>
<dbReference type="GO" id="GO:0005634">
    <property type="term" value="C:nucleus"/>
    <property type="evidence" value="ECO:0007669"/>
    <property type="project" value="TreeGrafter"/>
</dbReference>
<reference evidence="3" key="1">
    <citation type="submission" date="2020-01" db="EMBL/GenBank/DDBJ databases">
        <authorList>
            <consortium name="DOE Joint Genome Institute"/>
            <person name="Haridas S."/>
            <person name="Albert R."/>
            <person name="Binder M."/>
            <person name="Bloem J."/>
            <person name="Labutti K."/>
            <person name="Salamov A."/>
            <person name="Andreopoulos B."/>
            <person name="Baker S.E."/>
            <person name="Barry K."/>
            <person name="Bills G."/>
            <person name="Bluhm B.H."/>
            <person name="Cannon C."/>
            <person name="Castanera R."/>
            <person name="Culley D.E."/>
            <person name="Daum C."/>
            <person name="Ezra D."/>
            <person name="Gonzalez J.B."/>
            <person name="Henrissat B."/>
            <person name="Kuo A."/>
            <person name="Liang C."/>
            <person name="Lipzen A."/>
            <person name="Lutzoni F."/>
            <person name="Magnuson J."/>
            <person name="Mondo S."/>
            <person name="Nolan M."/>
            <person name="Ohm R."/>
            <person name="Pangilinan J."/>
            <person name="Park H.-J."/>
            <person name="Ramirez L."/>
            <person name="Alfaro M."/>
            <person name="Sun H."/>
            <person name="Tritt A."/>
            <person name="Yoshinaga Y."/>
            <person name="Zwiers L.-H."/>
            <person name="Turgeon B.G."/>
            <person name="Goodwin S.B."/>
            <person name="Spatafora J.W."/>
            <person name="Crous P.W."/>
            <person name="Grigoriev I.V."/>
        </authorList>
    </citation>
    <scope>NUCLEOTIDE SEQUENCE</scope>
    <source>
        <strain evidence="3">P77</strain>
    </source>
</reference>
<evidence type="ECO:0000259" key="2">
    <source>
        <dbReference type="Pfam" id="PF03959"/>
    </source>
</evidence>
<dbReference type="Gene3D" id="3.40.50.1820">
    <property type="entry name" value="alpha/beta hydrolase"/>
    <property type="match status" value="1"/>
</dbReference>
<dbReference type="InterPro" id="IPR005645">
    <property type="entry name" value="FSH-like_dom"/>
</dbReference>
<dbReference type="GO" id="GO:0016787">
    <property type="term" value="F:hydrolase activity"/>
    <property type="evidence" value="ECO:0007669"/>
    <property type="project" value="UniProtKB-KW"/>
</dbReference>
<gene>
    <name evidence="3" type="ORF">BDW02DRAFT_573561</name>
</gene>
<dbReference type="InterPro" id="IPR050593">
    <property type="entry name" value="LovG"/>
</dbReference>
<sequence>MRILALHGHGTSASILGRQLAPLTNSVFKDDEILFLEGQHECDRAPGISKLLPGPFYGYTKAYSPKAIREVHDTIEIFIEDHGPFDGILGFSQGASMALSYLLQRRTDKPNDNLPFKFAIFFSSVAALSADENYCRMILESITDEQKLAMSDFPSSDFQGLGSDARVFCTSLARAIISARTAGALQAGEENCFANGGVSHVPRVMHPLFIHERVNIPTVHVSGRQESPLLLGISALMRSLCDSEVVRQVTHGNGHDIPTRPADVQATRAAIEWAVELGRGGMAWKAHI</sequence>
<evidence type="ECO:0000256" key="1">
    <source>
        <dbReference type="ARBA" id="ARBA00022801"/>
    </source>
</evidence>
<dbReference type="OrthoDB" id="2094269at2759"/>
<feature type="domain" description="Serine hydrolase" evidence="2">
    <location>
        <begin position="1"/>
        <end position="263"/>
    </location>
</feature>
<evidence type="ECO:0000313" key="3">
    <source>
        <dbReference type="EMBL" id="KAF1829905.1"/>
    </source>
</evidence>
<keyword evidence="4" id="KW-1185">Reference proteome</keyword>
<dbReference type="InterPro" id="IPR029058">
    <property type="entry name" value="AB_hydrolase_fold"/>
</dbReference>
<dbReference type="SUPFAM" id="SSF53474">
    <property type="entry name" value="alpha/beta-Hydrolases"/>
    <property type="match status" value="1"/>
</dbReference>
<name>A0A6A5JY67_9PLEO</name>
<proteinExistence type="predicted"/>
<accession>A0A6A5JY67</accession>
<dbReference type="GO" id="GO:0019748">
    <property type="term" value="P:secondary metabolic process"/>
    <property type="evidence" value="ECO:0007669"/>
    <property type="project" value="TreeGrafter"/>
</dbReference>
<organism evidence="3 4">
    <name type="scientific">Decorospora gaudefroyi</name>
    <dbReference type="NCBI Taxonomy" id="184978"/>
    <lineage>
        <taxon>Eukaryota</taxon>
        <taxon>Fungi</taxon>
        <taxon>Dikarya</taxon>
        <taxon>Ascomycota</taxon>
        <taxon>Pezizomycotina</taxon>
        <taxon>Dothideomycetes</taxon>
        <taxon>Pleosporomycetidae</taxon>
        <taxon>Pleosporales</taxon>
        <taxon>Pleosporineae</taxon>
        <taxon>Pleosporaceae</taxon>
        <taxon>Decorospora</taxon>
    </lineage>
</organism>
<evidence type="ECO:0000313" key="4">
    <source>
        <dbReference type="Proteomes" id="UP000800040"/>
    </source>
</evidence>
<dbReference type="Pfam" id="PF03959">
    <property type="entry name" value="FSH1"/>
    <property type="match status" value="1"/>
</dbReference>
<dbReference type="GO" id="GO:0005737">
    <property type="term" value="C:cytoplasm"/>
    <property type="evidence" value="ECO:0007669"/>
    <property type="project" value="TreeGrafter"/>
</dbReference>
<dbReference type="PANTHER" id="PTHR48070">
    <property type="entry name" value="ESTERASE OVCA2"/>
    <property type="match status" value="1"/>
</dbReference>
<dbReference type="PANTHER" id="PTHR48070:SF4">
    <property type="entry name" value="ESTERASE ALNB"/>
    <property type="match status" value="1"/>
</dbReference>